<dbReference type="PROSITE" id="PS50853">
    <property type="entry name" value="FN3"/>
    <property type="match status" value="1"/>
</dbReference>
<organism evidence="5 6">
    <name type="scientific">Flavobacterium croceum DSM 17960</name>
    <dbReference type="NCBI Taxonomy" id="1121886"/>
    <lineage>
        <taxon>Bacteria</taxon>
        <taxon>Pseudomonadati</taxon>
        <taxon>Bacteroidota</taxon>
        <taxon>Flavobacteriia</taxon>
        <taxon>Flavobacteriales</taxon>
        <taxon>Flavobacteriaceae</taxon>
        <taxon>Flavobacterium</taxon>
    </lineage>
</organism>
<dbReference type="Pfam" id="PF19081">
    <property type="entry name" value="Ig_7"/>
    <property type="match status" value="2"/>
</dbReference>
<dbReference type="InterPro" id="IPR007110">
    <property type="entry name" value="Ig-like_dom"/>
</dbReference>
<keyword evidence="1" id="KW-0732">Signal</keyword>
<dbReference type="SUPFAM" id="SSF49299">
    <property type="entry name" value="PKD domain"/>
    <property type="match status" value="1"/>
</dbReference>
<gene>
    <name evidence="5" type="ORF">Q361_10320</name>
</gene>
<dbReference type="Pfam" id="PF18962">
    <property type="entry name" value="Por_Secre_tail"/>
    <property type="match status" value="1"/>
</dbReference>
<dbReference type="PROSITE" id="PS50835">
    <property type="entry name" value="IG_LIKE"/>
    <property type="match status" value="1"/>
</dbReference>
<feature type="domain" description="PKD" evidence="2">
    <location>
        <begin position="630"/>
        <end position="667"/>
    </location>
</feature>
<dbReference type="Pfam" id="PF18911">
    <property type="entry name" value="PKD_4"/>
    <property type="match status" value="1"/>
</dbReference>
<reference evidence="5 6" key="1">
    <citation type="submission" date="2018-01" db="EMBL/GenBank/DDBJ databases">
        <title>Genomic Encyclopedia of Type Strains, Phase I: the one thousand microbial genomes (KMG-I) project.</title>
        <authorList>
            <person name="Goeker M."/>
        </authorList>
    </citation>
    <scope>NUCLEOTIDE SEQUENCE [LARGE SCALE GENOMIC DNA]</scope>
    <source>
        <strain evidence="5 6">DSM 17960</strain>
    </source>
</reference>
<dbReference type="Proteomes" id="UP000237056">
    <property type="component" value="Unassembled WGS sequence"/>
</dbReference>
<protein>
    <submittedName>
        <fullName evidence="5">Putative secreted protein (Por secretion system target)</fullName>
    </submittedName>
</protein>
<dbReference type="InterPro" id="IPR024079">
    <property type="entry name" value="MetalloPept_cat_dom_sf"/>
</dbReference>
<evidence type="ECO:0000259" key="3">
    <source>
        <dbReference type="PROSITE" id="PS50835"/>
    </source>
</evidence>
<feature type="domain" description="Ig-like" evidence="3">
    <location>
        <begin position="512"/>
        <end position="598"/>
    </location>
</feature>
<dbReference type="Gene3D" id="2.60.40.10">
    <property type="entry name" value="Immunoglobulins"/>
    <property type="match status" value="2"/>
</dbReference>
<dbReference type="InterPro" id="IPR000601">
    <property type="entry name" value="PKD_dom"/>
</dbReference>
<dbReference type="InterPro" id="IPR044023">
    <property type="entry name" value="Ig_7"/>
</dbReference>
<sequence length="1367" mass="150508">MKTKLLLIAFLFAQLNFAQKKETILEQELNHHIEMGEFKKEPIKIATFPKQINDGKNKYLSLNLDKNKINELIIKSDKFISLEIPFSETEHKTIALKKRQILHDDFKLVLQTEKGAITQEMPSYVAYSGIVENEHNENTFVTITLINNSLRGIISIGNKEYTIGPKKDKDSETEYILYEKNNVSLSLPEFSCGTDDIDMQLPEHNKNSNQQTTIPKCVTVHFEVNNTLCDLWGGTSQTISNITNIFNSVQQIYALDLMTIRISYLKIYTIPTNYNETNTTTALNSFTQTNSGVLQGTIGTLLGVNGNGGLAWLISGNTCDIRRNYCSMNYDYSIFPNYSWNVNVIAHEAGHNLGSNHTQWCGWTGGALDNCYQTEGGCASGPAPINGGTIMSYCHLTGSGINFNNGFGVQPRTVITNTVNNSTCFTSCETAQTCEDNVVSNVQVVDNGSNYTITWSSSYPVKIYRRENISNSFTLLSTVSSNSYIADYINDCNIEKTEFKIVSICPNGDSKPTVIVVSPRGKTPKLSQTETNLCTNYQNDTRTLSLQNSSSYNSFQWKLNGNSITGATNATYLANQLGVYSCIVTNNSGCSFFTDEISLTQDNPISSFTYTKNGLSVNFTNNSSCSNNRTWEFGDTTTSTVLNPTKTYSNSAIYTVCINNTNLAGTTQECKQIPIFNSWTEEMEGTNNGINTNTTYQTGLCSQAIKFTRNSVSNYLQNSFVQYDFNNFIPKQGTIELLLYVTGGYYNGSSTISSTSAKIFSIGNSAGSNGNTDLNVSSNGQISGYRYNSLTNSSQIFNTSTTPFSFNEWNVVSISYGSQGTKIAVNGVVYYNNVNMNYEMNNATFNLGQIKYSPGISFIGFEGLVDKVRFSYTQNDFQLAIPSAPTATASQTFCSGATVANLSANGTNLTWYANPTVGNPLASNFVLVSGNYFVSQTINGCESSRTPVAVTITTTNPPSTNTSQILCSGATVSNLFPYSNSIRWYNSATGGSALSASTVVNNGIYYVSQLLNGCESSRVAVNVTVSNITNPTVDTAYTSDAYSITYSWQGNSSSYDLRYNELGTTNYVFINGVSTNSYTVTGLLPCKKYVMSVRANCGGTNYSNYFGRTFETKNNDNSFASVPYLQDFNIAQSTSSNSFCTIQWKQISGYSGILNDIYPNGNLNLNCNPTVGSANDVVLSRGIILTAGTTYNISYKYSNTEQNAVPVSLNFTVGTDENVNNHTILKAHSPSNNTGISYNTNYITESILFTPTVSAPHFFAFNSLSGYTSGYLHFDDFSVSTSLNNENFQNFDNIKIYPNPTDNILFVDATNKEINKIEMFDLQGKLLKTIIENKDKYQINLQNLPSAVYLLQIQTDKGKKTVKVIKK</sequence>
<dbReference type="InterPro" id="IPR036116">
    <property type="entry name" value="FN3_sf"/>
</dbReference>
<dbReference type="Pfam" id="PF13688">
    <property type="entry name" value="Reprolysin_5"/>
    <property type="match status" value="1"/>
</dbReference>
<dbReference type="PROSITE" id="PS50093">
    <property type="entry name" value="PKD"/>
    <property type="match status" value="1"/>
</dbReference>
<dbReference type="Gene3D" id="3.40.390.10">
    <property type="entry name" value="Collagenase (Catalytic Domain)"/>
    <property type="match status" value="1"/>
</dbReference>
<dbReference type="GO" id="GO:0005975">
    <property type="term" value="P:carbohydrate metabolic process"/>
    <property type="evidence" value="ECO:0007669"/>
    <property type="project" value="UniProtKB-ARBA"/>
</dbReference>
<dbReference type="RefSeq" id="WP_103725176.1">
    <property type="nucleotide sequence ID" value="NZ_PQNY01000003.1"/>
</dbReference>
<dbReference type="InterPro" id="IPR013320">
    <property type="entry name" value="ConA-like_dom_sf"/>
</dbReference>
<dbReference type="SUPFAM" id="SSF49265">
    <property type="entry name" value="Fibronectin type III"/>
    <property type="match status" value="1"/>
</dbReference>
<accession>A0A2S4N9Z8</accession>
<dbReference type="NCBIfam" id="TIGR04183">
    <property type="entry name" value="Por_Secre_tail"/>
    <property type="match status" value="1"/>
</dbReference>
<dbReference type="InterPro" id="IPR003961">
    <property type="entry name" value="FN3_dom"/>
</dbReference>
<dbReference type="SUPFAM" id="SSF49899">
    <property type="entry name" value="Concanavalin A-like lectins/glucanases"/>
    <property type="match status" value="1"/>
</dbReference>
<dbReference type="GO" id="GO:0008237">
    <property type="term" value="F:metallopeptidase activity"/>
    <property type="evidence" value="ECO:0007669"/>
    <property type="project" value="InterPro"/>
</dbReference>
<evidence type="ECO:0000313" key="5">
    <source>
        <dbReference type="EMBL" id="POS02514.1"/>
    </source>
</evidence>
<dbReference type="OrthoDB" id="1182309at2"/>
<evidence type="ECO:0000256" key="1">
    <source>
        <dbReference type="ARBA" id="ARBA00022729"/>
    </source>
</evidence>
<proteinExistence type="predicted"/>
<evidence type="ECO:0000313" key="6">
    <source>
        <dbReference type="Proteomes" id="UP000237056"/>
    </source>
</evidence>
<name>A0A2S4N9Z8_9FLAO</name>
<comment type="caution">
    <text evidence="5">The sequence shown here is derived from an EMBL/GenBank/DDBJ whole genome shotgun (WGS) entry which is preliminary data.</text>
</comment>
<keyword evidence="6" id="KW-1185">Reference proteome</keyword>
<evidence type="ECO:0000259" key="4">
    <source>
        <dbReference type="PROSITE" id="PS50853"/>
    </source>
</evidence>
<dbReference type="EMBL" id="PQNY01000003">
    <property type="protein sequence ID" value="POS02514.1"/>
    <property type="molecule type" value="Genomic_DNA"/>
</dbReference>
<dbReference type="InterPro" id="IPR026444">
    <property type="entry name" value="Secre_tail"/>
</dbReference>
<dbReference type="SUPFAM" id="SSF55486">
    <property type="entry name" value="Metalloproteases ('zincins'), catalytic domain"/>
    <property type="match status" value="1"/>
</dbReference>
<dbReference type="InterPro" id="IPR035986">
    <property type="entry name" value="PKD_dom_sf"/>
</dbReference>
<dbReference type="GO" id="GO:0004553">
    <property type="term" value="F:hydrolase activity, hydrolyzing O-glycosyl compounds"/>
    <property type="evidence" value="ECO:0007669"/>
    <property type="project" value="UniProtKB-ARBA"/>
</dbReference>
<feature type="domain" description="Fibronectin type-III" evidence="4">
    <location>
        <begin position="1027"/>
        <end position="1115"/>
    </location>
</feature>
<dbReference type="InterPro" id="IPR013783">
    <property type="entry name" value="Ig-like_fold"/>
</dbReference>
<evidence type="ECO:0000259" key="2">
    <source>
        <dbReference type="PROSITE" id="PS50093"/>
    </source>
</evidence>